<dbReference type="STRING" id="225359.A0A2S4PM21"/>
<evidence type="ECO:0000256" key="7">
    <source>
        <dbReference type="ARBA" id="ARBA00022840"/>
    </source>
</evidence>
<keyword evidence="3" id="KW-0808">Transferase</keyword>
<evidence type="ECO:0000256" key="4">
    <source>
        <dbReference type="ARBA" id="ARBA00022695"/>
    </source>
</evidence>
<name>A0A2S4PM21_9PEZI</name>
<keyword evidence="11" id="KW-1185">Reference proteome</keyword>
<proteinExistence type="inferred from homology"/>
<evidence type="ECO:0000256" key="3">
    <source>
        <dbReference type="ARBA" id="ARBA00022679"/>
    </source>
</evidence>
<comment type="cofactor">
    <cofactor evidence="1">
        <name>Mg(2+)</name>
        <dbReference type="ChEBI" id="CHEBI:18420"/>
    </cofactor>
</comment>
<dbReference type="GO" id="GO:0046872">
    <property type="term" value="F:metal ion binding"/>
    <property type="evidence" value="ECO:0007669"/>
    <property type="project" value="UniProtKB-KW"/>
</dbReference>
<dbReference type="PANTHER" id="PTHR32057">
    <property type="entry name" value="PROTEIN ADENYLYLTRANSFERASE SELO, MITOCHONDRIAL"/>
    <property type="match status" value="1"/>
</dbReference>
<evidence type="ECO:0000313" key="11">
    <source>
        <dbReference type="Proteomes" id="UP000237438"/>
    </source>
</evidence>
<accession>A0A2S4PM21</accession>
<dbReference type="PANTHER" id="PTHR32057:SF14">
    <property type="entry name" value="PROTEIN ADENYLYLTRANSFERASE SELO, MITOCHONDRIAL"/>
    <property type="match status" value="1"/>
</dbReference>
<keyword evidence="8" id="KW-0460">Magnesium</keyword>
<evidence type="ECO:0000313" key="10">
    <source>
        <dbReference type="EMBL" id="POS83105.1"/>
    </source>
</evidence>
<protein>
    <recommendedName>
        <fullName evidence="9">Selenoprotein O</fullName>
    </recommendedName>
</protein>
<dbReference type="GO" id="GO:0070733">
    <property type="term" value="F:AMPylase activity"/>
    <property type="evidence" value="ECO:0007669"/>
    <property type="project" value="TreeGrafter"/>
</dbReference>
<evidence type="ECO:0000256" key="1">
    <source>
        <dbReference type="ARBA" id="ARBA00001946"/>
    </source>
</evidence>
<reference evidence="10 11" key="1">
    <citation type="submission" date="2017-10" db="EMBL/GenBank/DDBJ databases">
        <title>Development of genomic resources for the powdery mildew, Erysiphe pulchra.</title>
        <authorList>
            <person name="Wadl P.A."/>
            <person name="Mack B.M."/>
            <person name="Moore G."/>
            <person name="Beltz S.B."/>
        </authorList>
    </citation>
    <scope>NUCLEOTIDE SEQUENCE [LARGE SCALE GENOMIC DNA]</scope>
    <source>
        <strain evidence="10">Cflorida</strain>
    </source>
</reference>
<sequence>MSADQTIGLSNFNYMSLKDLPKSWTFTTSLPPDPYFPTPADSHRTPRNLIVARQVRGGLFTWVRPEESKDPELLAISPAAFYDLGIDPGDENTLEFKQIVAGNRLLGWDAERETGGYPWAQRYGGFQFSFWAGQLGDGRVISLFETTNPMTNVRYELQLKGAGITPYSRFADGKAVLRSSIREFICSEALHALGIATTRALSITKLPHEKVIREKIEPGAIVARFAQSWLRIGTFEILAAQKERNLIRKLATYVAENVFGGWESLPARNPSDDGDYGGPIETGVDKNKIEGPSGFEENRFTRLFREIVRRNAKTVAAWQAYAFTNGVLNTDNTSIFGLSMDFGPFAFLDNFDRHYTPNHDDHLSRYSYSKQPSIIWWNLTRLAETLGELIGIGHDIDDPVFIEKGIRENATANLVSRAEALITRAGKEFRAVYDTEFSELMTLRLGLKTCPKSDFKDLYDELFDTMEALELDFNHFFRRLSYLRMDELVTESQRQSRASIFFHDEGIKGPSISDADARQRIGNWLDKWRQRVIEDWGPTEYDMPRQTAMQLVNPSFIPRSWILDEVIKRVTGGDKEVLSQVLTMACAPFNDSWGTNEIQERRWCGDVPINQRAMHCSCSS</sequence>
<comment type="caution">
    <text evidence="10">The sequence shown here is derived from an EMBL/GenBank/DDBJ whole genome shotgun (WGS) entry which is preliminary data.</text>
</comment>
<gene>
    <name evidence="10" type="ORF">EPUL_005734</name>
</gene>
<keyword evidence="4" id="KW-0548">Nucleotidyltransferase</keyword>
<dbReference type="Proteomes" id="UP000237438">
    <property type="component" value="Unassembled WGS sequence"/>
</dbReference>
<dbReference type="EMBL" id="PEDP01001890">
    <property type="protein sequence ID" value="POS83105.1"/>
    <property type="molecule type" value="Genomic_DNA"/>
</dbReference>
<evidence type="ECO:0000256" key="9">
    <source>
        <dbReference type="ARBA" id="ARBA00031547"/>
    </source>
</evidence>
<comment type="similarity">
    <text evidence="2">Belongs to the SELO family.</text>
</comment>
<organism evidence="10 11">
    <name type="scientific">Erysiphe pulchra</name>
    <dbReference type="NCBI Taxonomy" id="225359"/>
    <lineage>
        <taxon>Eukaryota</taxon>
        <taxon>Fungi</taxon>
        <taxon>Dikarya</taxon>
        <taxon>Ascomycota</taxon>
        <taxon>Pezizomycotina</taxon>
        <taxon>Leotiomycetes</taxon>
        <taxon>Erysiphales</taxon>
        <taxon>Erysiphaceae</taxon>
        <taxon>Erysiphe</taxon>
    </lineage>
</organism>
<dbReference type="HAMAP" id="MF_00692">
    <property type="entry name" value="SelO"/>
    <property type="match status" value="1"/>
</dbReference>
<dbReference type="GO" id="GO:0005739">
    <property type="term" value="C:mitochondrion"/>
    <property type="evidence" value="ECO:0007669"/>
    <property type="project" value="TreeGrafter"/>
</dbReference>
<evidence type="ECO:0000256" key="8">
    <source>
        <dbReference type="ARBA" id="ARBA00022842"/>
    </source>
</evidence>
<keyword evidence="5" id="KW-0479">Metal-binding</keyword>
<keyword evidence="7" id="KW-0067">ATP-binding</keyword>
<evidence type="ECO:0000256" key="5">
    <source>
        <dbReference type="ARBA" id="ARBA00022723"/>
    </source>
</evidence>
<keyword evidence="6" id="KW-0547">Nucleotide-binding</keyword>
<dbReference type="OrthoDB" id="10254721at2759"/>
<dbReference type="AlphaFoldDB" id="A0A2S4PM21"/>
<evidence type="ECO:0000256" key="6">
    <source>
        <dbReference type="ARBA" id="ARBA00022741"/>
    </source>
</evidence>
<dbReference type="Pfam" id="PF02696">
    <property type="entry name" value="SelO"/>
    <property type="match status" value="1"/>
</dbReference>
<dbReference type="GO" id="GO:0005524">
    <property type="term" value="F:ATP binding"/>
    <property type="evidence" value="ECO:0007669"/>
    <property type="project" value="UniProtKB-KW"/>
</dbReference>
<evidence type="ECO:0000256" key="2">
    <source>
        <dbReference type="ARBA" id="ARBA00009747"/>
    </source>
</evidence>
<dbReference type="InterPro" id="IPR003846">
    <property type="entry name" value="SelO"/>
</dbReference>